<evidence type="ECO:0000256" key="1">
    <source>
        <dbReference type="ARBA" id="ARBA00001947"/>
    </source>
</evidence>
<reference evidence="7" key="1">
    <citation type="submission" date="2022-08" db="UniProtKB">
        <authorList>
            <consortium name="EnsemblMetazoa"/>
        </authorList>
    </citation>
    <scope>IDENTIFICATION</scope>
    <source>
        <strain evidence="7">05x7-T-G4-1.051#20</strain>
    </source>
</reference>
<proteinExistence type="inferred from homology"/>
<dbReference type="EnsemblMetazoa" id="G3313.1">
    <property type="protein sequence ID" value="G3313.1:cds"/>
    <property type="gene ID" value="G3313"/>
</dbReference>
<dbReference type="Proteomes" id="UP000005408">
    <property type="component" value="Unassembled WGS sequence"/>
</dbReference>
<name>A0A8W8MDD7_MAGGI</name>
<keyword evidence="8" id="KW-1185">Reference proteome</keyword>
<dbReference type="Pfam" id="PF02900">
    <property type="entry name" value="LigB"/>
    <property type="match status" value="1"/>
</dbReference>
<evidence type="ECO:0000256" key="5">
    <source>
        <dbReference type="ARBA" id="ARBA00023002"/>
    </source>
</evidence>
<evidence type="ECO:0000313" key="7">
    <source>
        <dbReference type="EnsemblMetazoa" id="G3313.2:cds"/>
    </source>
</evidence>
<dbReference type="InterPro" id="IPR014436">
    <property type="entry name" value="Extradiol_dOase_DODA"/>
</dbReference>
<dbReference type="AlphaFoldDB" id="A0A8W8MDD7"/>
<dbReference type="EnsemblMetazoa" id="G3313.2">
    <property type="protein sequence ID" value="G3313.2:cds"/>
    <property type="gene ID" value="G3313"/>
</dbReference>
<dbReference type="PANTHER" id="PTHR30096">
    <property type="entry name" value="4,5-DOPA DIOXYGENASE EXTRADIOL-LIKE PROTEIN"/>
    <property type="match status" value="1"/>
</dbReference>
<evidence type="ECO:0000256" key="4">
    <source>
        <dbReference type="ARBA" id="ARBA00022833"/>
    </source>
</evidence>
<dbReference type="CDD" id="cd07363">
    <property type="entry name" value="45_DOPA_Dioxygenase"/>
    <property type="match status" value="1"/>
</dbReference>
<dbReference type="EnsemblMetazoa" id="G3313.3">
    <property type="protein sequence ID" value="G3313.3:cds"/>
    <property type="gene ID" value="G3313"/>
</dbReference>
<keyword evidence="5" id="KW-0560">Oxidoreductase</keyword>
<comment type="cofactor">
    <cofactor evidence="1">
        <name>Zn(2+)</name>
        <dbReference type="ChEBI" id="CHEBI:29105"/>
    </cofactor>
</comment>
<evidence type="ECO:0000256" key="2">
    <source>
        <dbReference type="ARBA" id="ARBA00007581"/>
    </source>
</evidence>
<dbReference type="Gene3D" id="3.40.830.10">
    <property type="entry name" value="LigB-like"/>
    <property type="match status" value="1"/>
</dbReference>
<comment type="similarity">
    <text evidence="2">Belongs to the DODA-type extradiol aromatic ring-opening dioxygenase family.</text>
</comment>
<evidence type="ECO:0000259" key="6">
    <source>
        <dbReference type="Pfam" id="PF02900"/>
    </source>
</evidence>
<accession>A0A8W8MDD7</accession>
<dbReference type="PIRSF" id="PIRSF006157">
    <property type="entry name" value="Doxgns_DODA"/>
    <property type="match status" value="1"/>
</dbReference>
<evidence type="ECO:0000313" key="8">
    <source>
        <dbReference type="Proteomes" id="UP000005408"/>
    </source>
</evidence>
<protein>
    <recommendedName>
        <fullName evidence="6">Extradiol ring-cleavage dioxygenase class III enzyme subunit B domain-containing protein</fullName>
    </recommendedName>
</protein>
<dbReference type="InterPro" id="IPR004183">
    <property type="entry name" value="Xdiol_dOase_suB"/>
</dbReference>
<dbReference type="GO" id="GO:0016702">
    <property type="term" value="F:oxidoreductase activity, acting on single donors with incorporation of molecular oxygen, incorporation of two atoms of oxygen"/>
    <property type="evidence" value="ECO:0007669"/>
    <property type="project" value="UniProtKB-ARBA"/>
</dbReference>
<dbReference type="PANTHER" id="PTHR30096:SF0">
    <property type="entry name" value="4,5-DOPA DIOXYGENASE EXTRADIOL-LIKE PROTEIN"/>
    <property type="match status" value="1"/>
</dbReference>
<sequence>DTTSRFSALKGLDKDSKAAQFLRNLTKSQQIQRPDCLLVLSAHWEESVCTVNSGSHHTLLYDYGGFPPETYKIKWPVRGAPDIARRVKKYLEDAGISCSEESKRGLDHGVFVPLKLVYPEADIPVVQVSLLKSMRMEDHLKIAEALSPLRQNNVLIIGSGFATHSIGQSSIPAQWAKDFKVWLNDVLTNKSYSPAERKARLLDFKSLPDFTKAHPTMDHFLPLAMTCAAAEYGPGKLIYSEFVRSLLNEHYMF</sequence>
<dbReference type="SUPFAM" id="SSF53213">
    <property type="entry name" value="LigB-like"/>
    <property type="match status" value="1"/>
</dbReference>
<evidence type="ECO:0000256" key="3">
    <source>
        <dbReference type="ARBA" id="ARBA00022723"/>
    </source>
</evidence>
<dbReference type="GO" id="GO:0008270">
    <property type="term" value="F:zinc ion binding"/>
    <property type="evidence" value="ECO:0007669"/>
    <property type="project" value="InterPro"/>
</dbReference>
<keyword evidence="3" id="KW-0479">Metal-binding</keyword>
<dbReference type="GO" id="GO:0008198">
    <property type="term" value="F:ferrous iron binding"/>
    <property type="evidence" value="ECO:0007669"/>
    <property type="project" value="InterPro"/>
</dbReference>
<feature type="domain" description="Extradiol ring-cleavage dioxygenase class III enzyme subunit B" evidence="6">
    <location>
        <begin position="16"/>
        <end position="235"/>
    </location>
</feature>
<organism evidence="7 8">
    <name type="scientific">Magallana gigas</name>
    <name type="common">Pacific oyster</name>
    <name type="synonym">Crassostrea gigas</name>
    <dbReference type="NCBI Taxonomy" id="29159"/>
    <lineage>
        <taxon>Eukaryota</taxon>
        <taxon>Metazoa</taxon>
        <taxon>Spiralia</taxon>
        <taxon>Lophotrochozoa</taxon>
        <taxon>Mollusca</taxon>
        <taxon>Bivalvia</taxon>
        <taxon>Autobranchia</taxon>
        <taxon>Pteriomorphia</taxon>
        <taxon>Ostreida</taxon>
        <taxon>Ostreoidea</taxon>
        <taxon>Ostreidae</taxon>
        <taxon>Magallana</taxon>
    </lineage>
</organism>
<keyword evidence="4" id="KW-0862">Zinc</keyword>